<protein>
    <recommendedName>
        <fullName evidence="4">ADAMTS/ADAMTS-like cysteine-rich domain-containing protein</fullName>
    </recommendedName>
</protein>
<organism evidence="5 6">
    <name type="scientific">Nesidiocoris tenuis</name>
    <dbReference type="NCBI Taxonomy" id="355587"/>
    <lineage>
        <taxon>Eukaryota</taxon>
        <taxon>Metazoa</taxon>
        <taxon>Ecdysozoa</taxon>
        <taxon>Arthropoda</taxon>
        <taxon>Hexapoda</taxon>
        <taxon>Insecta</taxon>
        <taxon>Pterygota</taxon>
        <taxon>Neoptera</taxon>
        <taxon>Paraneoptera</taxon>
        <taxon>Hemiptera</taxon>
        <taxon>Heteroptera</taxon>
        <taxon>Panheteroptera</taxon>
        <taxon>Cimicomorpha</taxon>
        <taxon>Miridae</taxon>
        <taxon>Dicyphina</taxon>
        <taxon>Nesidiocoris</taxon>
    </lineage>
</organism>
<dbReference type="Pfam" id="PF19236">
    <property type="entry name" value="ADAMTS_CR_3"/>
    <property type="match status" value="1"/>
</dbReference>
<dbReference type="InterPro" id="IPR045371">
    <property type="entry name" value="ADAMTS_CR_3"/>
</dbReference>
<evidence type="ECO:0000256" key="3">
    <source>
        <dbReference type="SAM" id="MobiDB-lite"/>
    </source>
</evidence>
<feature type="domain" description="ADAMTS/ADAMTS-like cysteine-rich" evidence="4">
    <location>
        <begin position="251"/>
        <end position="318"/>
    </location>
</feature>
<dbReference type="PANTHER" id="PTHR13723:SF281">
    <property type="entry name" value="PAPILIN"/>
    <property type="match status" value="1"/>
</dbReference>
<dbReference type="GO" id="GO:0004222">
    <property type="term" value="F:metalloendopeptidase activity"/>
    <property type="evidence" value="ECO:0007669"/>
    <property type="project" value="TreeGrafter"/>
</dbReference>
<sequence length="470" mass="53433">EKSSADVSNWFLTPSVIVACMSLNKCLCDRLWSFKKIASAFSTPCKSKLIGFQSLKGRNAWTSSLTSPIRLFQLFTTKNRLSDAKFKINFQQVNLSWKRNQLLAESLPEQVSEFPWVRLWYRYKFMLSLVFLEIIQMRELGPLLVMLNGLIARNKSSETSNIKLRGKVWSRFRIVLREPYKDRNTKKKVAVKCNTPSSVESDYSDDEEFTSIEALPCPDSIEFRDQQCAAYNDLPYDDKLMTWVGYSGLDSPLCELWCQSDTGVIAKMAPSVKDGTRCRPGSLDLCVEGQCQKVGCDLMIGSEAKVDVCGICGGDGSTPATMRMFFACGWLYVRWQGRYPTVLKRSPPPNRDFCITDFMETDELEPSVLDVEFDRTTLQRFPKKPPNRVAKLPGADLTNLRVITYLIISNIRSAQNDVEEESKGGTLSVNKSWLKTMWFQDPNHSAPRTNHPIKGRATQNHARRKNNGLL</sequence>
<dbReference type="InterPro" id="IPR050439">
    <property type="entry name" value="ADAMTS_ADAMTS-like"/>
</dbReference>
<comment type="subcellular location">
    <subcellularLocation>
        <location evidence="1">Secreted</location>
    </subcellularLocation>
</comment>
<keyword evidence="2" id="KW-0964">Secreted</keyword>
<evidence type="ECO:0000313" key="6">
    <source>
        <dbReference type="Proteomes" id="UP000479000"/>
    </source>
</evidence>
<dbReference type="PANTHER" id="PTHR13723">
    <property type="entry name" value="ADAMTS A DISINTEGRIN AND METALLOPROTEASE WITH THROMBOSPONDIN MOTIFS PROTEASE"/>
    <property type="match status" value="1"/>
</dbReference>
<keyword evidence="6" id="KW-1185">Reference proteome</keyword>
<feature type="compositionally biased region" description="Basic residues" evidence="3">
    <location>
        <begin position="461"/>
        <end position="470"/>
    </location>
</feature>
<dbReference type="GO" id="GO:0031012">
    <property type="term" value="C:extracellular matrix"/>
    <property type="evidence" value="ECO:0007669"/>
    <property type="project" value="TreeGrafter"/>
</dbReference>
<feature type="region of interest" description="Disordered" evidence="3">
    <location>
        <begin position="441"/>
        <end position="470"/>
    </location>
</feature>
<dbReference type="OrthoDB" id="5781878at2759"/>
<dbReference type="PRINTS" id="PR01857">
    <property type="entry name" value="ADAMTSFAMILY"/>
</dbReference>
<reference evidence="5 6" key="1">
    <citation type="submission" date="2020-02" db="EMBL/GenBank/DDBJ databases">
        <authorList>
            <person name="Ferguson B K."/>
        </authorList>
    </citation>
    <scope>NUCLEOTIDE SEQUENCE [LARGE SCALE GENOMIC DNA]</scope>
</reference>
<feature type="non-terminal residue" evidence="5">
    <location>
        <position position="1"/>
    </location>
</feature>
<evidence type="ECO:0000313" key="5">
    <source>
        <dbReference type="EMBL" id="CAA9994408.1"/>
    </source>
</evidence>
<dbReference type="InterPro" id="IPR013273">
    <property type="entry name" value="ADAMTS/ADAMTS-like"/>
</dbReference>
<accession>A0A6H5FXP5</accession>
<evidence type="ECO:0000256" key="1">
    <source>
        <dbReference type="ARBA" id="ARBA00004613"/>
    </source>
</evidence>
<evidence type="ECO:0000259" key="4">
    <source>
        <dbReference type="Pfam" id="PF19236"/>
    </source>
</evidence>
<proteinExistence type="predicted"/>
<gene>
    <name evidence="5" type="ORF">NTEN_LOCUS1224</name>
</gene>
<name>A0A6H5FXP5_9HEMI</name>
<dbReference type="GO" id="GO:0005576">
    <property type="term" value="C:extracellular region"/>
    <property type="evidence" value="ECO:0007669"/>
    <property type="project" value="UniProtKB-SubCell"/>
</dbReference>
<dbReference type="GO" id="GO:0030198">
    <property type="term" value="P:extracellular matrix organization"/>
    <property type="evidence" value="ECO:0007669"/>
    <property type="project" value="InterPro"/>
</dbReference>
<dbReference type="EMBL" id="CADCXU010001976">
    <property type="protein sequence ID" value="CAA9994408.1"/>
    <property type="molecule type" value="Genomic_DNA"/>
</dbReference>
<dbReference type="AlphaFoldDB" id="A0A6H5FXP5"/>
<dbReference type="Proteomes" id="UP000479000">
    <property type="component" value="Unassembled WGS sequence"/>
</dbReference>
<dbReference type="GO" id="GO:0006508">
    <property type="term" value="P:proteolysis"/>
    <property type="evidence" value="ECO:0007669"/>
    <property type="project" value="TreeGrafter"/>
</dbReference>
<evidence type="ECO:0000256" key="2">
    <source>
        <dbReference type="ARBA" id="ARBA00022525"/>
    </source>
</evidence>